<dbReference type="InterPro" id="IPR004193">
    <property type="entry name" value="Glyco_hydro_13_N"/>
</dbReference>
<reference evidence="3 4" key="1">
    <citation type="journal article" date="2011" name="J. Exp. Med.">
        <title>A live-attenuated chlamydial vaccine protects against trachoma in nonhuman primates.</title>
        <authorList>
            <person name="Kari L."/>
            <person name="Whitmire W.M."/>
            <person name="Olivares-Zavaleta N."/>
            <person name="Goheen M.M."/>
            <person name="Taylor L.D."/>
            <person name="Carlson J.H."/>
            <person name="Sturdevant G.L."/>
            <person name="Lu C."/>
            <person name="Bakios L.E."/>
            <person name="Randall L.B."/>
            <person name="Parnell M.J."/>
            <person name="Zhong G."/>
            <person name="Caldwell H.D."/>
        </authorList>
    </citation>
    <scope>NUCLEOTIDE SEQUENCE [LARGE SCALE GENOMIC DNA]</scope>
    <source>
        <strain evidence="3 4">A2497</strain>
    </source>
</reference>
<dbReference type="SUPFAM" id="SSF81296">
    <property type="entry name" value="E set domains"/>
    <property type="match status" value="1"/>
</dbReference>
<dbReference type="GO" id="GO:0005975">
    <property type="term" value="P:carbohydrate metabolic process"/>
    <property type="evidence" value="ECO:0007669"/>
    <property type="project" value="InterPro"/>
</dbReference>
<dbReference type="InterPro" id="IPR014756">
    <property type="entry name" value="Ig_E-set"/>
</dbReference>
<dbReference type="EMBL" id="CP002401">
    <property type="protein sequence ID" value="AEP34850.1"/>
    <property type="molecule type" value="Genomic_DNA"/>
</dbReference>
<dbReference type="Gene3D" id="3.20.20.80">
    <property type="entry name" value="Glycosidases"/>
    <property type="match status" value="1"/>
</dbReference>
<dbReference type="InterPro" id="IPR013783">
    <property type="entry name" value="Ig-like_fold"/>
</dbReference>
<dbReference type="KEGG" id="cra:CTO_0046"/>
<dbReference type="SUPFAM" id="SSF51445">
    <property type="entry name" value="(Trans)glycosidases"/>
    <property type="match status" value="1"/>
</dbReference>
<evidence type="ECO:0000313" key="4">
    <source>
        <dbReference type="Proteomes" id="UP000009287"/>
    </source>
</evidence>
<evidence type="ECO:0000313" key="3">
    <source>
        <dbReference type="EMBL" id="AEP34850.1"/>
    </source>
</evidence>
<accession>G4NNZ5</accession>
<dbReference type="Proteomes" id="UP000009287">
    <property type="component" value="Chromosome"/>
</dbReference>
<dbReference type="PANTHER" id="PTHR43002">
    <property type="entry name" value="GLYCOGEN DEBRANCHING ENZYME"/>
    <property type="match status" value="1"/>
</dbReference>
<dbReference type="SMART" id="SM00642">
    <property type="entry name" value="Aamy"/>
    <property type="match status" value="1"/>
</dbReference>
<dbReference type="GO" id="GO:0004553">
    <property type="term" value="F:hydrolase activity, hydrolyzing O-glycosyl compounds"/>
    <property type="evidence" value="ECO:0007669"/>
    <property type="project" value="InterPro"/>
</dbReference>
<dbReference type="CDD" id="cd11326">
    <property type="entry name" value="AmyAc_Glg_debranch"/>
    <property type="match status" value="1"/>
</dbReference>
<gene>
    <name evidence="3" type="ordered locus">CTO_0046</name>
</gene>
<evidence type="ECO:0000259" key="2">
    <source>
        <dbReference type="SMART" id="SM00642"/>
    </source>
</evidence>
<comment type="similarity">
    <text evidence="1">Belongs to the glycosyl hydrolase 13 family.</text>
</comment>
<dbReference type="InterPro" id="IPR017853">
    <property type="entry name" value="GH"/>
</dbReference>
<dbReference type="Pfam" id="PF02922">
    <property type="entry name" value="CBM_48"/>
    <property type="match status" value="1"/>
</dbReference>
<dbReference type="InterPro" id="IPR044505">
    <property type="entry name" value="GlgX_Isoamylase_N_E_set"/>
</dbReference>
<dbReference type="InterPro" id="IPR006047">
    <property type="entry name" value="GH13_cat_dom"/>
</dbReference>
<sequence>MCLSPSLLFISSVRFLLNLLVLVFMESLSVRSTIPLPLGAKKLSADRYRFSLFSSQAQQVTLVLLDPLSEIHEIPLSSTDHRTGAIWHIEIAGISSEWSYAYKLRGTDLSSQKFATDSYIADPYSKNIYSPQLFGSPKQEKDYAFSYLKHEDFDWEGDTPLHLPKENYFIYEMHVRSFTRDPSSQVSHPGTFLGIIEKIDHLKQLGVHAVELLPIFEFDETVHPFKNQDFPHLCNYWGYSSVNFFCPSRRYTYGADPCAPAREFKTLVKALHRAGIEVILDVVFNHTGFEGTSCPLPWIDLESYYMVNDHGDLMNFSGCGNTVNTNTPTTLKWILDALRYWVQEMHVDGFRFDLASVFSRDPQGVPLPLTPILQAISSDSILSETKLIAEPWDAGGLYQLGHFPSISTRWSEWNGCYRDHVKAFLNGDAHQVSSFASRISGSHDIYPNGKPTNSINYICSHDGFTLYDTVAYNDKHNEENGEYNRDGTSANYSYNFGCEGETTDPTICALRERQMKNFFLALFLSQGIPMIQSGDEYGHTAYGNNNHWCLDTKINYFLWDRLAERKELFSFLCQVIALRKAYTELFNTSFLSEDTITWLNTKGSPREWGADHYLAFELKHLNYSLFVAFYSGNERIEISLPKPRKEHLAYEKIVDSTTGFFSQILSPKLSLEPYSSLVAISRRKTSLESR</sequence>
<dbReference type="Pfam" id="PF00128">
    <property type="entry name" value="Alpha-amylase"/>
    <property type="match status" value="1"/>
</dbReference>
<organism evidence="3 4">
    <name type="scientific">Chlamydia trachomatis serovar A (strain A2497)</name>
    <dbReference type="NCBI Taxonomy" id="580047"/>
    <lineage>
        <taxon>Bacteria</taxon>
        <taxon>Pseudomonadati</taxon>
        <taxon>Chlamydiota</taxon>
        <taxon>Chlamydiia</taxon>
        <taxon>Chlamydiales</taxon>
        <taxon>Chlamydiaceae</taxon>
        <taxon>Chlamydia/Chlamydophila group</taxon>
        <taxon>Chlamydia</taxon>
    </lineage>
</organism>
<dbReference type="CDD" id="cd02856">
    <property type="entry name" value="E_set_GDE_Isoamylase_N"/>
    <property type="match status" value="1"/>
</dbReference>
<feature type="domain" description="Glycosyl hydrolase family 13 catalytic" evidence="2">
    <location>
        <begin position="172"/>
        <end position="565"/>
    </location>
</feature>
<evidence type="ECO:0000256" key="1">
    <source>
        <dbReference type="ARBA" id="ARBA00008061"/>
    </source>
</evidence>
<dbReference type="Gene3D" id="2.60.40.10">
    <property type="entry name" value="Immunoglobulins"/>
    <property type="match status" value="1"/>
</dbReference>
<proteinExistence type="inferred from homology"/>
<name>G4NNZ5_CHLT4</name>
<protein>
    <submittedName>
        <fullName evidence="3">Isoamylase</fullName>
    </submittedName>
</protein>
<dbReference type="AlphaFoldDB" id="G4NNZ5"/>
<dbReference type="PATRIC" id="fig|580047.4.peg.50"/>